<comment type="caution">
    <text evidence="1">The sequence shown here is derived from an EMBL/GenBank/DDBJ whole genome shotgun (WGS) entry which is preliminary data.</text>
</comment>
<reference evidence="1 2" key="1">
    <citation type="submission" date="2017-07" db="EMBL/GenBank/DDBJ databases">
        <title>Isolation and whole genome analysis of endospore-forming bacteria from heroin.</title>
        <authorList>
            <person name="Kalinowski J."/>
            <person name="Ahrens B."/>
            <person name="Al-Dilaimi A."/>
            <person name="Winkler A."/>
            <person name="Wibberg D."/>
            <person name="Schleenbecker U."/>
            <person name="Ruckert C."/>
            <person name="Wolfel R."/>
            <person name="Grass G."/>
        </authorList>
    </citation>
    <scope>NUCLEOTIDE SEQUENCE [LARGE SCALE GENOMIC DNA]</scope>
    <source>
        <strain evidence="1 2">7521-2</strain>
    </source>
</reference>
<evidence type="ECO:0000313" key="2">
    <source>
        <dbReference type="Proteomes" id="UP000216961"/>
    </source>
</evidence>
<dbReference type="AlphaFoldDB" id="A0A268FBX4"/>
<organism evidence="1 2">
    <name type="scientific">Niallia circulans</name>
    <name type="common">Bacillus circulans</name>
    <dbReference type="NCBI Taxonomy" id="1397"/>
    <lineage>
        <taxon>Bacteria</taxon>
        <taxon>Bacillati</taxon>
        <taxon>Bacillota</taxon>
        <taxon>Bacilli</taxon>
        <taxon>Bacillales</taxon>
        <taxon>Bacillaceae</taxon>
        <taxon>Niallia</taxon>
    </lineage>
</organism>
<protein>
    <submittedName>
        <fullName evidence="1">Uncharacterized protein</fullName>
    </submittedName>
</protein>
<dbReference type="Proteomes" id="UP000216961">
    <property type="component" value="Unassembled WGS sequence"/>
</dbReference>
<dbReference type="EMBL" id="NPBQ01000079">
    <property type="protein sequence ID" value="PAD82854.1"/>
    <property type="molecule type" value="Genomic_DNA"/>
</dbReference>
<accession>A0A268FBX4</accession>
<proteinExistence type="predicted"/>
<evidence type="ECO:0000313" key="1">
    <source>
        <dbReference type="EMBL" id="PAD82854.1"/>
    </source>
</evidence>
<dbReference type="KEGG" id="bcir:C2I06_22200"/>
<dbReference type="RefSeq" id="WP_095330663.1">
    <property type="nucleotide sequence ID" value="NZ_CP026031.1"/>
</dbReference>
<gene>
    <name evidence="1" type="ORF">CHH57_12805</name>
</gene>
<sequence length="79" mass="8919">MVTFAYLLIFTSMGILTVGLDIFVFHEGFMKCIKRIYEAEVGAGAITIVFTAILGFVWSVVVDIRLWKNKKQSKQKTQG</sequence>
<name>A0A268FBX4_NIACI</name>